<feature type="signal peptide" evidence="1">
    <location>
        <begin position="1"/>
        <end position="18"/>
    </location>
</feature>
<feature type="chain" id="PRO_5014063565" description="Secreted protein" evidence="1">
    <location>
        <begin position="19"/>
        <end position="201"/>
    </location>
</feature>
<dbReference type="STRING" id="235205.BAZSYMB_SCAFFOLD00006_24"/>
<reference evidence="2" key="2">
    <citation type="submission" date="2016-06" db="EMBL/GenBank/DDBJ databases">
        <authorList>
            <person name="Olsen C.W."/>
            <person name="Carey S."/>
            <person name="Hinshaw L."/>
            <person name="Karasin A.I."/>
        </authorList>
    </citation>
    <scope>NUCLEOTIDE SEQUENCE [LARGE SCALE GENOMIC DNA]</scope>
    <source>
        <strain evidence="2">BazSymA</strain>
        <strain evidence="3">BazSymB</strain>
    </source>
</reference>
<sequence>MIKKLLITALFITQFATASPLSDSALRMIKIGNEVGSPAVVKNGQDLLIKGMFELNDFDAAYEASKQTRSGNQIMGYPPQVQIANKILSKLLNQGYEPAIYDSALYLLDGDSGFVKDALMALNLLEKSTQIYSNPQSAFVAAVIRNESLAPIIKDKQRIDELITFAILNNVKGAAEYQAQYIDNKAQKLKVKNWRAWIDRQ</sequence>
<keyword evidence="1" id="KW-0732">Signal</keyword>
<dbReference type="Proteomes" id="UP000198559">
    <property type="component" value="Unassembled WGS sequence"/>
</dbReference>
<dbReference type="AlphaFoldDB" id="A0A1H6JIP6"/>
<name>A0A1H6JIP6_9GAMM</name>
<organism evidence="2 5">
    <name type="scientific">Bathymodiolus azoricus thioautotrophic gill symbiont</name>
    <dbReference type="NCBI Taxonomy" id="235205"/>
    <lineage>
        <taxon>Bacteria</taxon>
        <taxon>Pseudomonadati</taxon>
        <taxon>Pseudomonadota</taxon>
        <taxon>Gammaproteobacteria</taxon>
        <taxon>sulfur-oxidizing symbionts</taxon>
    </lineage>
</organism>
<proteinExistence type="predicted"/>
<dbReference type="EMBL" id="CDSC02000026">
    <property type="protein sequence ID" value="SEH59007.1"/>
    <property type="molecule type" value="Genomic_DNA"/>
</dbReference>
<protein>
    <recommendedName>
        <fullName evidence="6">Secreted protein</fullName>
    </recommendedName>
</protein>
<evidence type="ECO:0000256" key="1">
    <source>
        <dbReference type="SAM" id="SignalP"/>
    </source>
</evidence>
<evidence type="ECO:0000313" key="5">
    <source>
        <dbReference type="Proteomes" id="UP000198988"/>
    </source>
</evidence>
<dbReference type="EMBL" id="CVUD02000250">
    <property type="protein sequence ID" value="SEH93951.1"/>
    <property type="molecule type" value="Genomic_DNA"/>
</dbReference>
<accession>A0A1H6JIP6</accession>
<reference evidence="4 5" key="1">
    <citation type="submission" date="2016-06" db="EMBL/GenBank/DDBJ databases">
        <authorList>
            <person name="Petersen J."/>
            <person name="Sayavedra L."/>
        </authorList>
    </citation>
    <scope>NUCLEOTIDE SEQUENCE [LARGE SCALE GENOMIC DNA]</scope>
    <source>
        <strain evidence="5">BazSymA</strain>
        <strain evidence="4">BazSymB</strain>
    </source>
</reference>
<dbReference type="Proteomes" id="UP000198988">
    <property type="component" value="Unassembled WGS sequence"/>
</dbReference>
<evidence type="ECO:0000313" key="3">
    <source>
        <dbReference type="EMBL" id="SEH93951.1"/>
    </source>
</evidence>
<evidence type="ECO:0000313" key="2">
    <source>
        <dbReference type="EMBL" id="SEH59007.1"/>
    </source>
</evidence>
<dbReference type="OrthoDB" id="9790171at2"/>
<dbReference type="SUPFAM" id="SSF81901">
    <property type="entry name" value="HCP-like"/>
    <property type="match status" value="1"/>
</dbReference>
<evidence type="ECO:0008006" key="6">
    <source>
        <dbReference type="Google" id="ProtNLM"/>
    </source>
</evidence>
<dbReference type="RefSeq" id="WP_090714421.1">
    <property type="nucleotide sequence ID" value="NZ_CAESAP020000243.1"/>
</dbReference>
<evidence type="ECO:0000313" key="4">
    <source>
        <dbReference type="Proteomes" id="UP000198559"/>
    </source>
</evidence>
<gene>
    <name evidence="2" type="ORF">BAZSYMA_ACONTIG00004_2</name>
    <name evidence="3" type="ORF">BAZSYMB_SCAFFOLD00006_24</name>
</gene>